<evidence type="ECO:0000313" key="7">
    <source>
        <dbReference type="EMBL" id="GAA5530966.1"/>
    </source>
</evidence>
<gene>
    <name evidence="7" type="ORF">Hgul01_04790</name>
</gene>
<protein>
    <recommendedName>
        <fullName evidence="6">Glycosyl transferase family 28 C-terminal domain-containing protein</fullName>
    </recommendedName>
</protein>
<dbReference type="Pfam" id="PF04101">
    <property type="entry name" value="Glyco_tran_28_C"/>
    <property type="match status" value="1"/>
</dbReference>
<reference evidence="7 8" key="1">
    <citation type="submission" date="2024-02" db="EMBL/GenBank/DDBJ databases">
        <title>Herpetosiphon gulosus NBRC 112829.</title>
        <authorList>
            <person name="Ichikawa N."/>
            <person name="Katano-Makiyama Y."/>
            <person name="Hidaka K."/>
        </authorList>
    </citation>
    <scope>NUCLEOTIDE SEQUENCE [LARGE SCALE GENOMIC DNA]</scope>
    <source>
        <strain evidence="7 8">NBRC 112829</strain>
    </source>
</reference>
<name>A0ABP9X933_9CHLR</name>
<keyword evidence="5" id="KW-0256">Endoplasmic reticulum</keyword>
<evidence type="ECO:0000313" key="8">
    <source>
        <dbReference type="Proteomes" id="UP001428290"/>
    </source>
</evidence>
<evidence type="ECO:0000256" key="3">
    <source>
        <dbReference type="ARBA" id="ARBA00022676"/>
    </source>
</evidence>
<organism evidence="7 8">
    <name type="scientific">Herpetosiphon gulosus</name>
    <dbReference type="NCBI Taxonomy" id="1973496"/>
    <lineage>
        <taxon>Bacteria</taxon>
        <taxon>Bacillati</taxon>
        <taxon>Chloroflexota</taxon>
        <taxon>Chloroflexia</taxon>
        <taxon>Herpetosiphonales</taxon>
        <taxon>Herpetosiphonaceae</taxon>
        <taxon>Herpetosiphon</taxon>
    </lineage>
</organism>
<dbReference type="InterPro" id="IPR039042">
    <property type="entry name" value="Alg13-like"/>
</dbReference>
<evidence type="ECO:0000256" key="1">
    <source>
        <dbReference type="ARBA" id="ARBA00004240"/>
    </source>
</evidence>
<sequence length="167" mass="18356">MIFVSVGTRPEPFTRLVNAMDRVAAQLNEPVVMQTGHTHLAVHHAQAQPWLNADDYRGLLEQARVVISQAGAGSILGARQAGRPLIVVARSRQFNECPDDHQCELAHAVEQLGYAQFVRDITPTALIAALTHVIDPGVGELTQSPLVATVRSYLAQWDRVMSRRKGF</sequence>
<feature type="domain" description="Glycosyl transferase family 28 C-terminal" evidence="6">
    <location>
        <begin position="1"/>
        <end position="136"/>
    </location>
</feature>
<dbReference type="Gene3D" id="3.40.50.2000">
    <property type="entry name" value="Glycogen Phosphorylase B"/>
    <property type="match status" value="1"/>
</dbReference>
<dbReference type="PANTHER" id="PTHR12867:SF6">
    <property type="entry name" value="N-ACETYLGLUCOSAMINYLDIPHOSPHODOLICHOL N-ACETYLGLUCOSAMINYLTRANSFERASE"/>
    <property type="match status" value="1"/>
</dbReference>
<proteinExistence type="inferred from homology"/>
<accession>A0ABP9X933</accession>
<dbReference type="InterPro" id="IPR007235">
    <property type="entry name" value="Glyco_trans_28_C"/>
</dbReference>
<dbReference type="EMBL" id="BAABRU010000028">
    <property type="protein sequence ID" value="GAA5530966.1"/>
    <property type="molecule type" value="Genomic_DNA"/>
</dbReference>
<evidence type="ECO:0000256" key="5">
    <source>
        <dbReference type="ARBA" id="ARBA00022824"/>
    </source>
</evidence>
<dbReference type="PANTHER" id="PTHR12867">
    <property type="entry name" value="GLYCOSYL TRANSFERASE-RELATED"/>
    <property type="match status" value="1"/>
</dbReference>
<comment type="similarity">
    <text evidence="2">Belongs to the glycosyltransferase 28 family.</text>
</comment>
<keyword evidence="3" id="KW-0328">Glycosyltransferase</keyword>
<comment type="subcellular location">
    <subcellularLocation>
        <location evidence="1">Endoplasmic reticulum</location>
    </subcellularLocation>
</comment>
<evidence type="ECO:0000259" key="6">
    <source>
        <dbReference type="Pfam" id="PF04101"/>
    </source>
</evidence>
<evidence type="ECO:0000256" key="2">
    <source>
        <dbReference type="ARBA" id="ARBA00006962"/>
    </source>
</evidence>
<dbReference type="Proteomes" id="UP001428290">
    <property type="component" value="Unassembled WGS sequence"/>
</dbReference>
<keyword evidence="8" id="KW-1185">Reference proteome</keyword>
<dbReference type="RefSeq" id="WP_345724555.1">
    <property type="nucleotide sequence ID" value="NZ_BAABRU010000028.1"/>
</dbReference>
<keyword evidence="4" id="KW-0808">Transferase</keyword>
<dbReference type="SUPFAM" id="SSF53756">
    <property type="entry name" value="UDP-Glycosyltransferase/glycogen phosphorylase"/>
    <property type="match status" value="1"/>
</dbReference>
<comment type="caution">
    <text evidence="7">The sequence shown here is derived from an EMBL/GenBank/DDBJ whole genome shotgun (WGS) entry which is preliminary data.</text>
</comment>
<evidence type="ECO:0000256" key="4">
    <source>
        <dbReference type="ARBA" id="ARBA00022679"/>
    </source>
</evidence>